<organism evidence="7 8">
    <name type="scientific">Rubrivivax gelatinosus</name>
    <name type="common">Rhodocyclus gelatinosus</name>
    <name type="synonym">Rhodopseudomonas gelatinosa</name>
    <dbReference type="NCBI Taxonomy" id="28068"/>
    <lineage>
        <taxon>Bacteria</taxon>
        <taxon>Pseudomonadati</taxon>
        <taxon>Pseudomonadota</taxon>
        <taxon>Betaproteobacteria</taxon>
        <taxon>Burkholderiales</taxon>
        <taxon>Sphaerotilaceae</taxon>
        <taxon>Rubrivivax</taxon>
    </lineage>
</organism>
<dbReference type="PANTHER" id="PTHR10695:SF46">
    <property type="entry name" value="BIFUNCTIONAL COENZYME A SYNTHASE-RELATED"/>
    <property type="match status" value="1"/>
</dbReference>
<dbReference type="HAMAP" id="MF_00376">
    <property type="entry name" value="Dephospho_CoA_kinase"/>
    <property type="match status" value="1"/>
</dbReference>
<comment type="similarity">
    <text evidence="1 5">Belongs to the CoaE family.</text>
</comment>
<evidence type="ECO:0000256" key="6">
    <source>
        <dbReference type="NCBIfam" id="TIGR00152"/>
    </source>
</evidence>
<comment type="pathway">
    <text evidence="5">Cofactor biosynthesis; coenzyme A biosynthesis; CoA from (R)-pantothenate: step 5/5.</text>
</comment>
<proteinExistence type="inferred from homology"/>
<dbReference type="PROSITE" id="PS51219">
    <property type="entry name" value="DPCK"/>
    <property type="match status" value="1"/>
</dbReference>
<comment type="catalytic activity">
    <reaction evidence="5">
        <text>3'-dephospho-CoA + ATP = ADP + CoA + H(+)</text>
        <dbReference type="Rhea" id="RHEA:18245"/>
        <dbReference type="ChEBI" id="CHEBI:15378"/>
        <dbReference type="ChEBI" id="CHEBI:30616"/>
        <dbReference type="ChEBI" id="CHEBI:57287"/>
        <dbReference type="ChEBI" id="CHEBI:57328"/>
        <dbReference type="ChEBI" id="CHEBI:456216"/>
        <dbReference type="EC" id="2.7.1.24"/>
    </reaction>
</comment>
<reference evidence="7" key="1">
    <citation type="submission" date="2017-08" db="EMBL/GenBank/DDBJ databases">
        <authorList>
            <person name="Imhoff J.F."/>
            <person name="Rahn T."/>
            <person name="Kuenzel S."/>
            <person name="Neulinger S.C."/>
        </authorList>
    </citation>
    <scope>NUCLEOTIDE SEQUENCE</scope>
    <source>
        <strain evidence="7">IM 151</strain>
    </source>
</reference>
<accession>A0ABS1DYQ2</accession>
<dbReference type="InterPro" id="IPR001977">
    <property type="entry name" value="Depp_CoAkinase"/>
</dbReference>
<dbReference type="RefSeq" id="WP_200379489.1">
    <property type="nucleotide sequence ID" value="NZ_NRRU01000077.1"/>
</dbReference>
<dbReference type="SUPFAM" id="SSF52540">
    <property type="entry name" value="P-loop containing nucleoside triphosphate hydrolases"/>
    <property type="match status" value="1"/>
</dbReference>
<evidence type="ECO:0000256" key="4">
    <source>
        <dbReference type="ARBA" id="ARBA00022993"/>
    </source>
</evidence>
<dbReference type="EC" id="2.7.1.24" evidence="5 6"/>
<evidence type="ECO:0000256" key="1">
    <source>
        <dbReference type="ARBA" id="ARBA00009018"/>
    </source>
</evidence>
<keyword evidence="5" id="KW-0963">Cytoplasm</keyword>
<keyword evidence="5" id="KW-0808">Transferase</keyword>
<keyword evidence="3 5" id="KW-0067">ATP-binding</keyword>
<dbReference type="Proteomes" id="UP001041814">
    <property type="component" value="Unassembled WGS sequence"/>
</dbReference>
<evidence type="ECO:0000256" key="2">
    <source>
        <dbReference type="ARBA" id="ARBA00022741"/>
    </source>
</evidence>
<dbReference type="Gene3D" id="3.40.50.300">
    <property type="entry name" value="P-loop containing nucleotide triphosphate hydrolases"/>
    <property type="match status" value="1"/>
</dbReference>
<comment type="subcellular location">
    <subcellularLocation>
        <location evidence="5">Cytoplasm</location>
    </subcellularLocation>
</comment>
<reference evidence="7" key="2">
    <citation type="journal article" date="2020" name="Microorganisms">
        <title>Osmotic Adaptation and Compatible Solute Biosynthesis of Phototrophic Bacteria as Revealed from Genome Analyses.</title>
        <authorList>
            <person name="Imhoff J.F."/>
            <person name="Rahn T."/>
            <person name="Kunzel S."/>
            <person name="Keller A."/>
            <person name="Neulinger S.C."/>
        </authorList>
    </citation>
    <scope>NUCLEOTIDE SEQUENCE</scope>
    <source>
        <strain evidence="7">IM 151</strain>
    </source>
</reference>
<evidence type="ECO:0000256" key="3">
    <source>
        <dbReference type="ARBA" id="ARBA00022840"/>
    </source>
</evidence>
<dbReference type="InterPro" id="IPR027417">
    <property type="entry name" value="P-loop_NTPase"/>
</dbReference>
<keyword evidence="8" id="KW-1185">Reference proteome</keyword>
<sequence length="209" mass="22349">MDRLGLETPGPRRFGLTGGIGSGKSTVAALLAALGAVVVDTDAIARELTAPGGAALPALAAAFGHEIVGADGALDRERMRALAFADPGAKRRLEAVLHPMIGAEALRRAEAAAAHPVVFDVPLLAESGHWRARCQRILVVDCLEQTQVERVTRRSGWSEDAVRRVIAQQAPRAQRRRIADAVVFNDGKSLGDLEHEVRALWALWNNAPH</sequence>
<comment type="caution">
    <text evidence="7">The sequence shown here is derived from an EMBL/GenBank/DDBJ whole genome shotgun (WGS) entry which is preliminary data.</text>
</comment>
<dbReference type="PANTHER" id="PTHR10695">
    <property type="entry name" value="DEPHOSPHO-COA KINASE-RELATED"/>
    <property type="match status" value="1"/>
</dbReference>
<gene>
    <name evidence="5" type="primary">coaE</name>
    <name evidence="7" type="ORF">CKO43_18120</name>
</gene>
<comment type="function">
    <text evidence="5">Catalyzes the phosphorylation of the 3'-hydroxyl group of dephosphocoenzyme A to form coenzyme A.</text>
</comment>
<keyword evidence="4 5" id="KW-0173">Coenzyme A biosynthesis</keyword>
<evidence type="ECO:0000313" key="7">
    <source>
        <dbReference type="EMBL" id="MBK1714683.1"/>
    </source>
</evidence>
<protein>
    <recommendedName>
        <fullName evidence="5 6">Dephospho-CoA kinase</fullName>
        <ecNumber evidence="5 6">2.7.1.24</ecNumber>
    </recommendedName>
    <alternativeName>
        <fullName evidence="5">Dephosphocoenzyme A kinase</fullName>
    </alternativeName>
</protein>
<dbReference type="NCBIfam" id="TIGR00152">
    <property type="entry name" value="dephospho-CoA kinase"/>
    <property type="match status" value="1"/>
</dbReference>
<name>A0ABS1DYQ2_RUBGE</name>
<dbReference type="Pfam" id="PF01121">
    <property type="entry name" value="CoaE"/>
    <property type="match status" value="1"/>
</dbReference>
<dbReference type="EMBL" id="NRRU01000077">
    <property type="protein sequence ID" value="MBK1714683.1"/>
    <property type="molecule type" value="Genomic_DNA"/>
</dbReference>
<evidence type="ECO:0000313" key="8">
    <source>
        <dbReference type="Proteomes" id="UP001041814"/>
    </source>
</evidence>
<evidence type="ECO:0000256" key="5">
    <source>
        <dbReference type="HAMAP-Rule" id="MF_00376"/>
    </source>
</evidence>
<feature type="binding site" evidence="5">
    <location>
        <begin position="21"/>
        <end position="26"/>
    </location>
    <ligand>
        <name>ATP</name>
        <dbReference type="ChEBI" id="CHEBI:30616"/>
    </ligand>
</feature>
<keyword evidence="2 5" id="KW-0547">Nucleotide-binding</keyword>
<dbReference type="CDD" id="cd02022">
    <property type="entry name" value="DPCK"/>
    <property type="match status" value="1"/>
</dbReference>
<dbReference type="GO" id="GO:0016301">
    <property type="term" value="F:kinase activity"/>
    <property type="evidence" value="ECO:0007669"/>
    <property type="project" value="UniProtKB-KW"/>
</dbReference>
<keyword evidence="5 7" id="KW-0418">Kinase</keyword>